<feature type="transmembrane region" description="Helical" evidence="7">
    <location>
        <begin position="176"/>
        <end position="195"/>
    </location>
</feature>
<dbReference type="GO" id="GO:0000395">
    <property type="term" value="P:mRNA 5'-splice site recognition"/>
    <property type="evidence" value="ECO:0007669"/>
    <property type="project" value="TreeGrafter"/>
</dbReference>
<dbReference type="AlphaFoldDB" id="A0A4P9ZCA5"/>
<keyword evidence="5" id="KW-0539">Nucleus</keyword>
<dbReference type="GO" id="GO:0071004">
    <property type="term" value="C:U2-type prespliceosome"/>
    <property type="evidence" value="ECO:0007669"/>
    <property type="project" value="TreeGrafter"/>
</dbReference>
<dbReference type="PANTHER" id="PTHR17204">
    <property type="entry name" value="PRE-MRNA PROCESSING PROTEIN PRP39-RELATED"/>
    <property type="match status" value="1"/>
</dbReference>
<keyword evidence="7" id="KW-0472">Membrane</keyword>
<evidence type="ECO:0000256" key="7">
    <source>
        <dbReference type="SAM" id="Phobius"/>
    </source>
</evidence>
<dbReference type="InterPro" id="IPR059164">
    <property type="entry name" value="HAT_PRP39_C"/>
</dbReference>
<keyword evidence="7" id="KW-0812">Transmembrane</keyword>
<dbReference type="GO" id="GO:0030627">
    <property type="term" value="F:pre-mRNA 5'-splice site binding"/>
    <property type="evidence" value="ECO:0007669"/>
    <property type="project" value="TreeGrafter"/>
</dbReference>
<protein>
    <recommendedName>
        <fullName evidence="10">Pre-mRNA-processing factor 39</fullName>
    </recommendedName>
</protein>
<accession>A0A4P9ZCA5</accession>
<evidence type="ECO:0000256" key="1">
    <source>
        <dbReference type="ARBA" id="ARBA00004123"/>
    </source>
</evidence>
<evidence type="ECO:0008006" key="10">
    <source>
        <dbReference type="Google" id="ProtNLM"/>
    </source>
</evidence>
<name>A0A4P9ZCA5_9ASCO</name>
<evidence type="ECO:0000256" key="4">
    <source>
        <dbReference type="ARBA" id="ARBA00023187"/>
    </source>
</evidence>
<keyword evidence="9" id="KW-1185">Reference proteome</keyword>
<keyword evidence="2" id="KW-0507">mRNA processing</keyword>
<evidence type="ECO:0000313" key="8">
    <source>
        <dbReference type="EMBL" id="RKP30505.1"/>
    </source>
</evidence>
<dbReference type="SMART" id="SM00386">
    <property type="entry name" value="HAT"/>
    <property type="match status" value="4"/>
</dbReference>
<dbReference type="GO" id="GO:0000243">
    <property type="term" value="C:commitment complex"/>
    <property type="evidence" value="ECO:0007669"/>
    <property type="project" value="TreeGrafter"/>
</dbReference>
<dbReference type="InterPro" id="IPR011990">
    <property type="entry name" value="TPR-like_helical_dom_sf"/>
</dbReference>
<dbReference type="Proteomes" id="UP000268321">
    <property type="component" value="Unassembled WGS sequence"/>
</dbReference>
<evidence type="ECO:0000256" key="2">
    <source>
        <dbReference type="ARBA" id="ARBA00022664"/>
    </source>
</evidence>
<dbReference type="Gene3D" id="1.25.40.10">
    <property type="entry name" value="Tetratricopeptide repeat domain"/>
    <property type="match status" value="2"/>
</dbReference>
<comment type="subcellular location">
    <subcellularLocation>
        <location evidence="1">Nucleus</location>
    </subcellularLocation>
</comment>
<evidence type="ECO:0000313" key="9">
    <source>
        <dbReference type="Proteomes" id="UP000268321"/>
    </source>
</evidence>
<comment type="similarity">
    <text evidence="6">Belongs to the PRP39 family.</text>
</comment>
<dbReference type="PANTHER" id="PTHR17204:SF5">
    <property type="entry name" value="PRE-MRNA-PROCESSING FACTOR 39"/>
    <property type="match status" value="1"/>
</dbReference>
<evidence type="ECO:0000256" key="3">
    <source>
        <dbReference type="ARBA" id="ARBA00022737"/>
    </source>
</evidence>
<keyword evidence="4" id="KW-0508">mRNA splicing</keyword>
<evidence type="ECO:0000256" key="5">
    <source>
        <dbReference type="ARBA" id="ARBA00023242"/>
    </source>
</evidence>
<dbReference type="OrthoDB" id="10265668at2759"/>
<dbReference type="SUPFAM" id="SSF48452">
    <property type="entry name" value="TPR-like"/>
    <property type="match status" value="1"/>
</dbReference>
<keyword evidence="3" id="KW-0677">Repeat</keyword>
<gene>
    <name evidence="8" type="ORF">METBISCDRAFT_16119</name>
</gene>
<feature type="transmembrane region" description="Helical" evidence="7">
    <location>
        <begin position="60"/>
        <end position="80"/>
    </location>
</feature>
<dbReference type="EMBL" id="ML004457">
    <property type="protein sequence ID" value="RKP30505.1"/>
    <property type="molecule type" value="Genomic_DNA"/>
</dbReference>
<sequence>MSSALLPPKPGMKGEPWDRLYALAIDCPSSLATWDELFSVLERSYALADALGKNTVSVQAAVVELFTFLLGLYPYLASYWRRYLKLQRKMGGERKYRECIETAVATCPQSVALWTDYVRLLMADHDQSKTPAESIELTRLEFKRGAAEMGRNFNSETFWEAYIEFETKIAKDSAQLLGLLLELVTIPLYLYALFYNQFLELAKGCPIEVVIRDHEYLNGHVQVYGKSLVAELSAEELQLILDTFTYDIFTKTQKKVTDAWQYEAHILVHEYLPVPSAALEAQCKQYASYLDHEISVLEACESMAERELQQKQVVCIFKRALVPHCHEPDLWQRYVAFLQTIQVPDEEVQKAYEQAIFRFVPIISFAIRDSYVEFLVGRQKFDQATALLLRALKLALGTSKKQIYAKAAYVHAMKALMKVWTENSVRLSVETALEGVVIGYFDRVDRYKKEHTQNAQKQSGYTLDASDVAALSKVINNDGICIVAVALLGMLPADRVRKFYNRYHKESAFGSSIQFWNFFVCFEGYVTRNLHNLKHILDYIKESSALPKRAVDAFAEIQYELTCGNLTQAMSFPDSAGLLAPLINVHIDTSDDLHVNAAARKRLTTNSASVPNGKEKAFLQNLKKHLGHPGVLADCVPEITNSWMDKGWVSLRDDELGAPSLPTFRHVDKATAPLVHQDS</sequence>
<proteinExistence type="inferred from homology"/>
<dbReference type="Pfam" id="PF23240">
    <property type="entry name" value="HAT_PRP39_N"/>
    <property type="match status" value="1"/>
</dbReference>
<dbReference type="Pfam" id="PF23241">
    <property type="entry name" value="HAT_PRP39_C"/>
    <property type="match status" value="1"/>
</dbReference>
<reference evidence="9" key="1">
    <citation type="journal article" date="2018" name="Nat. Microbiol.">
        <title>Leveraging single-cell genomics to expand the fungal tree of life.</title>
        <authorList>
            <person name="Ahrendt S.R."/>
            <person name="Quandt C.A."/>
            <person name="Ciobanu D."/>
            <person name="Clum A."/>
            <person name="Salamov A."/>
            <person name="Andreopoulos B."/>
            <person name="Cheng J.F."/>
            <person name="Woyke T."/>
            <person name="Pelin A."/>
            <person name="Henrissat B."/>
            <person name="Reynolds N.K."/>
            <person name="Benny G.L."/>
            <person name="Smith M.E."/>
            <person name="James T.Y."/>
            <person name="Grigoriev I.V."/>
        </authorList>
    </citation>
    <scope>NUCLEOTIDE SEQUENCE [LARGE SCALE GENOMIC DNA]</scope>
    <source>
        <strain evidence="9">Baker2002</strain>
    </source>
</reference>
<organism evidence="8 9">
    <name type="scientific">Metschnikowia bicuspidata</name>
    <dbReference type="NCBI Taxonomy" id="27322"/>
    <lineage>
        <taxon>Eukaryota</taxon>
        <taxon>Fungi</taxon>
        <taxon>Dikarya</taxon>
        <taxon>Ascomycota</taxon>
        <taxon>Saccharomycotina</taxon>
        <taxon>Pichiomycetes</taxon>
        <taxon>Metschnikowiaceae</taxon>
        <taxon>Metschnikowia</taxon>
    </lineage>
</organism>
<evidence type="ECO:0000256" key="6">
    <source>
        <dbReference type="ARBA" id="ARBA00038019"/>
    </source>
</evidence>
<dbReference type="InterPro" id="IPR003107">
    <property type="entry name" value="HAT"/>
</dbReference>
<dbReference type="GO" id="GO:0005685">
    <property type="term" value="C:U1 snRNP"/>
    <property type="evidence" value="ECO:0007669"/>
    <property type="project" value="TreeGrafter"/>
</dbReference>
<keyword evidence="7" id="KW-1133">Transmembrane helix</keyword>